<reference evidence="2 3" key="1">
    <citation type="submission" date="2009-01" db="EMBL/GenBank/DDBJ databases">
        <title>Complete sequence of chromosome of Methylobacterium nodulans ORS 2060.</title>
        <authorList>
            <consortium name="US DOE Joint Genome Institute"/>
            <person name="Lucas S."/>
            <person name="Copeland A."/>
            <person name="Lapidus A."/>
            <person name="Glavina del Rio T."/>
            <person name="Dalin E."/>
            <person name="Tice H."/>
            <person name="Bruce D."/>
            <person name="Goodwin L."/>
            <person name="Pitluck S."/>
            <person name="Sims D."/>
            <person name="Brettin T."/>
            <person name="Detter J.C."/>
            <person name="Han C."/>
            <person name="Larimer F."/>
            <person name="Land M."/>
            <person name="Hauser L."/>
            <person name="Kyrpides N."/>
            <person name="Ivanova N."/>
            <person name="Marx C.J."/>
            <person name="Richardson P."/>
        </authorList>
    </citation>
    <scope>NUCLEOTIDE SEQUENCE [LARGE SCALE GENOMIC DNA]</scope>
    <source>
        <strain evidence="3">LMG 21967 / CNCM I-2342 / ORS 2060</strain>
    </source>
</reference>
<dbReference type="EMBL" id="CP001349">
    <property type="protein sequence ID" value="ACL58542.1"/>
    <property type="molecule type" value="Genomic_DNA"/>
</dbReference>
<accession>B8IQ42</accession>
<gene>
    <name evidence="2" type="ordered locus">Mnod_3633</name>
</gene>
<name>B8IQ42_METNO</name>
<proteinExistence type="predicted"/>
<protein>
    <submittedName>
        <fullName evidence="2">Uncharacterized protein</fullName>
    </submittedName>
</protein>
<dbReference type="AlphaFoldDB" id="B8IQ42"/>
<dbReference type="HOGENOM" id="CLU_2789159_0_0_5"/>
<evidence type="ECO:0000256" key="1">
    <source>
        <dbReference type="SAM" id="MobiDB-lite"/>
    </source>
</evidence>
<sequence>MRRTRGLGMTVVAMWIALMAVTAGLKTVATSPEGANVASISMASSSAADAAPVRKRSRTADYRADKGQ</sequence>
<evidence type="ECO:0000313" key="3">
    <source>
        <dbReference type="Proteomes" id="UP000008207"/>
    </source>
</evidence>
<dbReference type="Proteomes" id="UP000008207">
    <property type="component" value="Chromosome"/>
</dbReference>
<dbReference type="KEGG" id="mno:Mnod_3633"/>
<keyword evidence="3" id="KW-1185">Reference proteome</keyword>
<organism evidence="2 3">
    <name type="scientific">Methylobacterium nodulans (strain LMG 21967 / CNCM I-2342 / ORS 2060)</name>
    <dbReference type="NCBI Taxonomy" id="460265"/>
    <lineage>
        <taxon>Bacteria</taxon>
        <taxon>Pseudomonadati</taxon>
        <taxon>Pseudomonadota</taxon>
        <taxon>Alphaproteobacteria</taxon>
        <taxon>Hyphomicrobiales</taxon>
        <taxon>Methylobacteriaceae</taxon>
        <taxon>Methylobacterium</taxon>
    </lineage>
</organism>
<feature type="compositionally biased region" description="Basic and acidic residues" evidence="1">
    <location>
        <begin position="58"/>
        <end position="68"/>
    </location>
</feature>
<feature type="region of interest" description="Disordered" evidence="1">
    <location>
        <begin position="48"/>
        <end position="68"/>
    </location>
</feature>
<evidence type="ECO:0000313" key="2">
    <source>
        <dbReference type="EMBL" id="ACL58542.1"/>
    </source>
</evidence>